<evidence type="ECO:0000313" key="2">
    <source>
        <dbReference type="Proteomes" id="UP000294588"/>
    </source>
</evidence>
<organism evidence="1 2">
    <name type="scientific">Candidatus Syntrophosphaera thermopropionivorans</name>
    <dbReference type="NCBI Taxonomy" id="2593015"/>
    <lineage>
        <taxon>Bacteria</taxon>
        <taxon>Pseudomonadati</taxon>
        <taxon>Candidatus Cloacimonadota</taxon>
        <taxon>Candidatus Cloacimonadia</taxon>
        <taxon>Candidatus Cloacimonadales</taxon>
        <taxon>Candidatus Cloacimonadaceae</taxon>
        <taxon>Candidatus Syntrophosphaera</taxon>
    </lineage>
</organism>
<dbReference type="EMBL" id="SMOG01000017">
    <property type="protein sequence ID" value="TDF72760.1"/>
    <property type="molecule type" value="Genomic_DNA"/>
</dbReference>
<accession>A0AC61QIH0</accession>
<gene>
    <name evidence="1" type="ORF">E0946_05450</name>
</gene>
<dbReference type="Proteomes" id="UP000294588">
    <property type="component" value="Unassembled WGS sequence"/>
</dbReference>
<protein>
    <submittedName>
        <fullName evidence="1">Uncharacterized protein</fullName>
    </submittedName>
</protein>
<reference evidence="1" key="1">
    <citation type="submission" date="2019-03" db="EMBL/GenBank/DDBJ databases">
        <title>Candidatus Syntrophosphaera thermopropionivorans: a novel player in syntrophic propionate oxidation during anaerobic digestion.</title>
        <authorList>
            <person name="Dyksma S."/>
        </authorList>
    </citation>
    <scope>NUCLEOTIDE SEQUENCE</scope>
    <source>
        <strain evidence="1">W5</strain>
    </source>
</reference>
<sequence>MSKVFRTFTTRDLIIIAGLAGIGLAIKPLVSPLSKMITSPLMIPGGSFTGGLYMLWMVLAVLIVDKFGTGIVYGLLQALVIMVIGIRGNQGLLSLVSYTFPGLLVDLVYLAIPHPERIWGQMLLCALANMAGALIVAIFVFHHPLPFILIIEGMSMISGIIGGWISWAIYKTIKHYELVQ</sequence>
<proteinExistence type="predicted"/>
<comment type="caution">
    <text evidence="1">The sequence shown here is derived from an EMBL/GenBank/DDBJ whole genome shotgun (WGS) entry which is preliminary data.</text>
</comment>
<evidence type="ECO:0000313" key="1">
    <source>
        <dbReference type="EMBL" id="TDF72760.1"/>
    </source>
</evidence>
<name>A0AC61QIH0_9BACT</name>
<keyword evidence="2" id="KW-1185">Reference proteome</keyword>